<proteinExistence type="predicted"/>
<comment type="caution">
    <text evidence="2">The sequence shown here is derived from an EMBL/GenBank/DDBJ whole genome shotgun (WGS) entry which is preliminary data.</text>
</comment>
<feature type="signal peptide" evidence="1">
    <location>
        <begin position="1"/>
        <end position="22"/>
    </location>
</feature>
<keyword evidence="1" id="KW-0732">Signal</keyword>
<sequence>MRSVTGTAAAVLLASPATATLAAVPCPPAAANAAAPVAASRGPLPKDWKKRTSLRILPQWPRQNDTVRVFVHCPTKANHALIGSTAFTLKGSWRIYREVGLGLSDRGLGRRGVGISYYAFPGDHLAHLKCVKVTIDEHTRLRKVRVISRFTVPLVVRPFRLRRFL</sequence>
<protein>
    <recommendedName>
        <fullName evidence="4">Secreted protein</fullName>
    </recommendedName>
</protein>
<dbReference type="AlphaFoldDB" id="A0A7Y6ME09"/>
<dbReference type="EMBL" id="JABWGO010000009">
    <property type="protein sequence ID" value="NUW44417.1"/>
    <property type="molecule type" value="Genomic_DNA"/>
</dbReference>
<reference evidence="2 3" key="1">
    <citation type="submission" date="2020-06" db="EMBL/GenBank/DDBJ databases">
        <authorList>
            <person name="Chanama M."/>
        </authorList>
    </citation>
    <scope>NUCLEOTIDE SEQUENCE [LARGE SCALE GENOMIC DNA]</scope>
    <source>
        <strain evidence="2 3">TBRC6557</strain>
    </source>
</reference>
<accession>A0A7Y6ME09</accession>
<feature type="chain" id="PRO_5038962908" description="Secreted protein" evidence="1">
    <location>
        <begin position="23"/>
        <end position="165"/>
    </location>
</feature>
<evidence type="ECO:0000313" key="3">
    <source>
        <dbReference type="Proteomes" id="UP000546126"/>
    </source>
</evidence>
<evidence type="ECO:0000256" key="1">
    <source>
        <dbReference type="SAM" id="SignalP"/>
    </source>
</evidence>
<gene>
    <name evidence="2" type="ORF">HT134_30465</name>
</gene>
<dbReference type="Proteomes" id="UP000546126">
    <property type="component" value="Unassembled WGS sequence"/>
</dbReference>
<evidence type="ECO:0008006" key="4">
    <source>
        <dbReference type="Google" id="ProtNLM"/>
    </source>
</evidence>
<name>A0A7Y6ME09_9ACTN</name>
<keyword evidence="3" id="KW-1185">Reference proteome</keyword>
<organism evidence="2 3">
    <name type="scientific">Nonomuraea rhodomycinica</name>
    <dbReference type="NCBI Taxonomy" id="1712872"/>
    <lineage>
        <taxon>Bacteria</taxon>
        <taxon>Bacillati</taxon>
        <taxon>Actinomycetota</taxon>
        <taxon>Actinomycetes</taxon>
        <taxon>Streptosporangiales</taxon>
        <taxon>Streptosporangiaceae</taxon>
        <taxon>Nonomuraea</taxon>
    </lineage>
</organism>
<dbReference type="RefSeq" id="WP_175603931.1">
    <property type="nucleotide sequence ID" value="NZ_JABWGO010000009.1"/>
</dbReference>
<evidence type="ECO:0000313" key="2">
    <source>
        <dbReference type="EMBL" id="NUW44417.1"/>
    </source>
</evidence>